<dbReference type="RefSeq" id="WP_044774271.1">
    <property type="nucleotide sequence ID" value="NZ_CEFG01000033.1"/>
</dbReference>
<dbReference type="EMBL" id="FIHD01000020">
    <property type="protein sequence ID" value="CYU96360.1"/>
    <property type="molecule type" value="Genomic_DNA"/>
</dbReference>
<feature type="coiled-coil region" evidence="1">
    <location>
        <begin position="82"/>
        <end position="109"/>
    </location>
</feature>
<evidence type="ECO:0000313" key="3">
    <source>
        <dbReference type="Proteomes" id="UP000073494"/>
    </source>
</evidence>
<protein>
    <recommendedName>
        <fullName evidence="4">Bacteriophage abortive infection AbiH</fullName>
    </recommendedName>
</protein>
<name>A0A116LJQ0_STRSU</name>
<dbReference type="Proteomes" id="UP000073494">
    <property type="component" value="Unassembled WGS sequence"/>
</dbReference>
<sequence>MEEVQKYVIVGNGFDLNLGIKSSYNSFLEFMAKEHSLSTPEEYYHFNSLFVKEFDGRKFNWADFETLYEDKVFSINTADFEKFQAVNEMDKLNQDLSNLELEFYNYLQQVYRSWKQSLPIDLQLNPVYENLFCKAHVINFNYTNSLSDLKLAEIATEVYQLHGSLNQANIIFGGGLVGHESSSLLHVEGSLKNDKMVRVKRDSFIFSEFDRLHDSFKDKVDFDLYILGHSLASSDLPFLRRYLLHARRIYLFYFENDFEEKLKILNSQFERDVLEKVRLVTFLDILPKEPCELFERSSTASDGQIADKDLEYFEELFNLTIPKEDIFSKVLISGRNLNEENIRRIHVRSEEEAEWLNCFFEKLDFEDEVPSVPICIENVQDRVWFSTLLVNDSFKTLLKHASEVQIINSTLLLDNISDSIQTSSCQRLDIWDSTLEIETKFELDVGNSHQLEKISLKNVKIKPTTKEFDLDSLTLFTNLEEEDLRIEIEDCPNVTFERRLNENKQ</sequence>
<dbReference type="InterPro" id="IPR025935">
    <property type="entry name" value="AbiH"/>
</dbReference>
<organism evidence="2 3">
    <name type="scientific">Streptococcus suis</name>
    <dbReference type="NCBI Taxonomy" id="1307"/>
    <lineage>
        <taxon>Bacteria</taxon>
        <taxon>Bacillati</taxon>
        <taxon>Bacillota</taxon>
        <taxon>Bacilli</taxon>
        <taxon>Lactobacillales</taxon>
        <taxon>Streptococcaceae</taxon>
        <taxon>Streptococcus</taxon>
    </lineage>
</organism>
<reference evidence="2 3" key="1">
    <citation type="submission" date="2016-02" db="EMBL/GenBank/DDBJ databases">
        <authorList>
            <consortium name="Pathogen Informatics"/>
        </authorList>
    </citation>
    <scope>NUCLEOTIDE SEQUENCE [LARGE SCALE GENOMIC DNA]</scope>
    <source>
        <strain evidence="2 3">LSS54</strain>
    </source>
</reference>
<dbReference type="Pfam" id="PF14253">
    <property type="entry name" value="AbiH"/>
    <property type="match status" value="1"/>
</dbReference>
<evidence type="ECO:0000256" key="1">
    <source>
        <dbReference type="SAM" id="Coils"/>
    </source>
</evidence>
<proteinExistence type="predicted"/>
<evidence type="ECO:0008006" key="4">
    <source>
        <dbReference type="Google" id="ProtNLM"/>
    </source>
</evidence>
<gene>
    <name evidence="2" type="ORF">ERS132416_01252</name>
</gene>
<dbReference type="AlphaFoldDB" id="A0A116LJQ0"/>
<evidence type="ECO:0000313" key="2">
    <source>
        <dbReference type="EMBL" id="CYU96360.1"/>
    </source>
</evidence>
<accession>A0A116LJQ0</accession>
<keyword evidence="1" id="KW-0175">Coiled coil</keyword>